<dbReference type="NCBIfam" id="TIGR02389">
    <property type="entry name" value="RNA_pol_rpoA2"/>
    <property type="match status" value="1"/>
</dbReference>
<dbReference type="PATRIC" id="fig|940295.4.peg.1375"/>
<dbReference type="STRING" id="940295.EYM_07080"/>
<keyword evidence="2 8" id="KW-0963">Cytoplasm</keyword>
<accession>A0A0U2U795</accession>
<evidence type="ECO:0000313" key="11">
    <source>
        <dbReference type="Proteomes" id="UP000060778"/>
    </source>
</evidence>
<dbReference type="CDD" id="cd06528">
    <property type="entry name" value="RNAP_A"/>
    <property type="match status" value="1"/>
</dbReference>
<evidence type="ECO:0000256" key="2">
    <source>
        <dbReference type="ARBA" id="ARBA00022490"/>
    </source>
</evidence>
<dbReference type="EC" id="2.7.7.6" evidence="8"/>
<dbReference type="Pfam" id="PF04998">
    <property type="entry name" value="RNA_pol_Rpb1_5"/>
    <property type="match status" value="1"/>
</dbReference>
<dbReference type="InterPro" id="IPR007081">
    <property type="entry name" value="RNA_pol_Rpb1_5"/>
</dbReference>
<evidence type="ECO:0000256" key="5">
    <source>
        <dbReference type="ARBA" id="ARBA00023125"/>
    </source>
</evidence>
<dbReference type="OrthoDB" id="372142at2157"/>
<comment type="subunit">
    <text evidence="8">Part of the RNA polymerase complex.</text>
</comment>
<dbReference type="Proteomes" id="UP000060778">
    <property type="component" value="Chromosome"/>
</dbReference>
<dbReference type="AlphaFoldDB" id="A0A0U2U795"/>
<dbReference type="KEGG" id="iis:EYM_07080"/>
<keyword evidence="4 8" id="KW-0548">Nucleotidyltransferase</keyword>
<feature type="domain" description="RNA polymerase Rpb1" evidence="9">
    <location>
        <begin position="4"/>
        <end position="349"/>
    </location>
</feature>
<dbReference type="PANTHER" id="PTHR19376:SF32">
    <property type="entry name" value="DNA-DIRECTED RNA POLYMERASE III SUBUNIT RPC1"/>
    <property type="match status" value="1"/>
</dbReference>
<evidence type="ECO:0000256" key="8">
    <source>
        <dbReference type="HAMAP-Rule" id="MF_00411"/>
    </source>
</evidence>
<sequence>MSELIQYAYELVDNYERTVREELGVISRPTFIDNLKESLKKLIESKPDVTKGQVKKIVELTFRYYLRALVEPGEAVGTVAAQSIGEPSTQMTLRTFHYAGVKEFNVTLGLPRLIEIVDARKTPSTPMMTVYLDEEHRYDKEKALEVARRIEMTKVENVTDTIEIDWYENAIIIRLDPDMLEDKGLTREDVIRAINKSRVKGKAEPSPDDEYAVIIRLGTDATLSIMDIQKIKDKILNIKIKGIKDVNRVIVQHRENEYVLVTDGSNLAQVLQVEGVDPTRTVTNSIKEIEAVLGIEAARNAIVNEILDVLENQGLDVDVRHILLLADAMTWMGEVRQVGRHGIAGTKESVLARASFEVTVKQLAEAAVFGEVDELRGVIENIIIGQPIPLGTGMVTLLLNPQALAKRQVVKATPTPEAHGDES</sequence>
<name>A0A0U2U795_9CREN</name>
<keyword evidence="5 8" id="KW-0238">DNA-binding</keyword>
<dbReference type="InterPro" id="IPR012757">
    <property type="entry name" value="RPO1C"/>
</dbReference>
<dbReference type="HAMAP" id="MF_00411">
    <property type="entry name" value="RNApol_arch_Rpo1C"/>
    <property type="match status" value="1"/>
</dbReference>
<evidence type="ECO:0000259" key="9">
    <source>
        <dbReference type="Pfam" id="PF04998"/>
    </source>
</evidence>
<comment type="similarity">
    <text evidence="8">Belongs to the RNA polymerase beta' chain family.</text>
</comment>
<dbReference type="GO" id="GO:0005737">
    <property type="term" value="C:cytoplasm"/>
    <property type="evidence" value="ECO:0007669"/>
    <property type="project" value="UniProtKB-SubCell"/>
</dbReference>
<comment type="subcellular location">
    <subcellularLocation>
        <location evidence="8">Cytoplasm</location>
    </subcellularLocation>
</comment>
<evidence type="ECO:0000256" key="7">
    <source>
        <dbReference type="ARBA" id="ARBA00048552"/>
    </source>
</evidence>
<dbReference type="GeneID" id="30680788"/>
<dbReference type="SUPFAM" id="SSF64484">
    <property type="entry name" value="beta and beta-prime subunits of DNA dependent RNA-polymerase"/>
    <property type="match status" value="1"/>
</dbReference>
<keyword evidence="1 8" id="KW-0240">DNA-directed RNA polymerase</keyword>
<dbReference type="GO" id="GO:0003677">
    <property type="term" value="F:DNA binding"/>
    <property type="evidence" value="ECO:0007669"/>
    <property type="project" value="UniProtKB-UniRule"/>
</dbReference>
<keyword evidence="3 8" id="KW-0808">Transferase</keyword>
<proteinExistence type="inferred from homology"/>
<dbReference type="InterPro" id="IPR045867">
    <property type="entry name" value="DNA-dir_RpoC_beta_prime"/>
</dbReference>
<dbReference type="GO" id="GO:0003899">
    <property type="term" value="F:DNA-directed RNA polymerase activity"/>
    <property type="evidence" value="ECO:0007669"/>
    <property type="project" value="UniProtKB-UniRule"/>
</dbReference>
<dbReference type="EMBL" id="CP006867">
    <property type="protein sequence ID" value="ALU12004.1"/>
    <property type="molecule type" value="Genomic_DNA"/>
</dbReference>
<keyword evidence="6 8" id="KW-0804">Transcription</keyword>
<dbReference type="GO" id="GO:0006351">
    <property type="term" value="P:DNA-templated transcription"/>
    <property type="evidence" value="ECO:0007669"/>
    <property type="project" value="UniProtKB-UniRule"/>
</dbReference>
<comment type="function">
    <text evidence="8">DNA-dependent RNA polymerase (RNAP) catalyzes the transcription of DNA into RNA using the four ribonucleoside triphosphates as substrates. Forms part of the jaw domain.</text>
</comment>
<evidence type="ECO:0000256" key="6">
    <source>
        <dbReference type="ARBA" id="ARBA00023163"/>
    </source>
</evidence>
<comment type="catalytic activity">
    <reaction evidence="7 8">
        <text>RNA(n) + a ribonucleoside 5'-triphosphate = RNA(n+1) + diphosphate</text>
        <dbReference type="Rhea" id="RHEA:21248"/>
        <dbReference type="Rhea" id="RHEA-COMP:14527"/>
        <dbReference type="Rhea" id="RHEA-COMP:17342"/>
        <dbReference type="ChEBI" id="CHEBI:33019"/>
        <dbReference type="ChEBI" id="CHEBI:61557"/>
        <dbReference type="ChEBI" id="CHEBI:140395"/>
        <dbReference type="EC" id="2.7.7.6"/>
    </reaction>
</comment>
<evidence type="ECO:0000256" key="1">
    <source>
        <dbReference type="ARBA" id="ARBA00022478"/>
    </source>
</evidence>
<dbReference type="PANTHER" id="PTHR19376">
    <property type="entry name" value="DNA-DIRECTED RNA POLYMERASE"/>
    <property type="match status" value="1"/>
</dbReference>
<organism evidence="10 11">
    <name type="scientific">Ignicoccus islandicus DSM 13165</name>
    <dbReference type="NCBI Taxonomy" id="940295"/>
    <lineage>
        <taxon>Archaea</taxon>
        <taxon>Thermoproteota</taxon>
        <taxon>Thermoprotei</taxon>
        <taxon>Desulfurococcales</taxon>
        <taxon>Desulfurococcaceae</taxon>
        <taxon>Ignicoccus</taxon>
    </lineage>
</organism>
<evidence type="ECO:0000256" key="4">
    <source>
        <dbReference type="ARBA" id="ARBA00022695"/>
    </source>
</evidence>
<evidence type="ECO:0000256" key="3">
    <source>
        <dbReference type="ARBA" id="ARBA00022679"/>
    </source>
</evidence>
<protein>
    <recommendedName>
        <fullName evidence="8">DNA-directed RNA polymerase subunit Rpo1C</fullName>
        <ecNumber evidence="8">2.7.7.6</ecNumber>
    </recommendedName>
    <alternativeName>
        <fullName evidence="8">DNA-directed RNA polymerase subunit A''</fullName>
    </alternativeName>
</protein>
<gene>
    <name evidence="8" type="primary">rpo1C</name>
    <name evidence="8" type="synonym">rpoA2</name>
    <name evidence="10" type="ORF">EYM_07080</name>
</gene>
<keyword evidence="11" id="KW-1185">Reference proteome</keyword>
<dbReference type="RefSeq" id="WP_075050369.1">
    <property type="nucleotide sequence ID" value="NZ_CP006867.1"/>
</dbReference>
<dbReference type="Gene3D" id="1.10.150.390">
    <property type="match status" value="1"/>
</dbReference>
<reference evidence="10 11" key="1">
    <citation type="submission" date="2013-11" db="EMBL/GenBank/DDBJ databases">
        <title>Comparative genomics of Ignicoccus.</title>
        <authorList>
            <person name="Podar M."/>
        </authorList>
    </citation>
    <scope>NUCLEOTIDE SEQUENCE [LARGE SCALE GENOMIC DNA]</scope>
    <source>
        <strain evidence="10 11">DSM 13165</strain>
    </source>
</reference>
<dbReference type="GO" id="GO:0000428">
    <property type="term" value="C:DNA-directed RNA polymerase complex"/>
    <property type="evidence" value="ECO:0007669"/>
    <property type="project" value="UniProtKB-KW"/>
</dbReference>
<evidence type="ECO:0000313" key="10">
    <source>
        <dbReference type="EMBL" id="ALU12004.1"/>
    </source>
</evidence>